<evidence type="ECO:0000256" key="9">
    <source>
        <dbReference type="ARBA" id="ARBA00023310"/>
    </source>
</evidence>
<organism evidence="10 11">
    <name type="scientific">candidate division WWE3 bacterium</name>
    <dbReference type="NCBI Taxonomy" id="2053526"/>
    <lineage>
        <taxon>Bacteria</taxon>
        <taxon>Katanobacteria</taxon>
    </lineage>
</organism>
<name>A0A955DZT7_UNCKA</name>
<dbReference type="InterPro" id="IPR000131">
    <property type="entry name" value="ATP_synth_F1_gsu"/>
</dbReference>
<dbReference type="GO" id="GO:0045259">
    <property type="term" value="C:proton-transporting ATP synthase complex"/>
    <property type="evidence" value="ECO:0007669"/>
    <property type="project" value="UniProtKB-KW"/>
</dbReference>
<comment type="subcellular location">
    <subcellularLocation>
        <location evidence="2">Membrane</location>
        <topology evidence="2">Peripheral membrane protein</topology>
    </subcellularLocation>
</comment>
<dbReference type="PRINTS" id="PR00126">
    <property type="entry name" value="ATPASEGAMMA"/>
</dbReference>
<keyword evidence="8" id="KW-0139">CF(1)</keyword>
<evidence type="ECO:0000256" key="4">
    <source>
        <dbReference type="ARBA" id="ARBA00022448"/>
    </source>
</evidence>
<keyword evidence="5" id="KW-0375">Hydrogen ion transport</keyword>
<evidence type="ECO:0000256" key="1">
    <source>
        <dbReference type="ARBA" id="ARBA00003456"/>
    </source>
</evidence>
<proteinExistence type="inferred from homology"/>
<dbReference type="EMBL" id="JAGQNY010000004">
    <property type="protein sequence ID" value="MCA9302002.1"/>
    <property type="molecule type" value="Genomic_DNA"/>
</dbReference>
<dbReference type="InterPro" id="IPR035968">
    <property type="entry name" value="ATP_synth_F1_ATPase_gsu"/>
</dbReference>
<evidence type="ECO:0000256" key="6">
    <source>
        <dbReference type="ARBA" id="ARBA00023065"/>
    </source>
</evidence>
<accession>A0A955DZT7</accession>
<sequence length="317" mass="36633">MKKSERSYKSLSFVKEVVDAYEEIAALRMRNVKNEVVNNRLYLDSLRDVFYKVKSSYKRELRLYESKKDLSSYARRTNGKTAIVLLSANTGLYGEIIPQTFEKFAENAMRSKADIVIVGRVGALYFERLKTKKTYKYFDLPDVIKDQNLTEGLFEYLSRYDAIIVHHGRYENILNQEPVSSSISGDALRDRVVGEGAEEGLNLKNASDEKIAERKEKSNTLVTSRRRKLPETRYLFEPSLLEVVKYFEFSILELLFNQAIQESNLSKYASRMIGLNASSDRIQKKLGSLHNSLMFEKHRAESKKQLNKLSAVYGRVR</sequence>
<keyword evidence="7" id="KW-0472">Membrane</keyword>
<evidence type="ECO:0000256" key="7">
    <source>
        <dbReference type="ARBA" id="ARBA00023136"/>
    </source>
</evidence>
<dbReference type="Proteomes" id="UP000714817">
    <property type="component" value="Unassembled WGS sequence"/>
</dbReference>
<keyword evidence="9" id="KW-0066">ATP synthesis</keyword>
<dbReference type="SUPFAM" id="SSF52943">
    <property type="entry name" value="ATP synthase (F1-ATPase), gamma subunit"/>
    <property type="match status" value="1"/>
</dbReference>
<comment type="similarity">
    <text evidence="3">Belongs to the ATPase gamma chain family.</text>
</comment>
<protein>
    <submittedName>
        <fullName evidence="10">F0F1 ATP synthase subunit gamma</fullName>
    </submittedName>
</protein>
<gene>
    <name evidence="10" type="ORF">KDA10_01380</name>
</gene>
<keyword evidence="4" id="KW-0813">Transport</keyword>
<keyword evidence="6" id="KW-0406">Ion transport</keyword>
<comment type="caution">
    <text evidence="10">The sequence shown here is derived from an EMBL/GenBank/DDBJ whole genome shotgun (WGS) entry which is preliminary data.</text>
</comment>
<evidence type="ECO:0000256" key="3">
    <source>
        <dbReference type="ARBA" id="ARBA00007681"/>
    </source>
</evidence>
<reference evidence="10" key="1">
    <citation type="submission" date="2020-04" db="EMBL/GenBank/DDBJ databases">
        <authorList>
            <person name="Zhang T."/>
        </authorList>
    </citation>
    <scope>NUCLEOTIDE SEQUENCE</scope>
    <source>
        <strain evidence="10">HKST-UBA80</strain>
    </source>
</reference>
<reference evidence="10" key="2">
    <citation type="journal article" date="2021" name="Microbiome">
        <title>Successional dynamics and alternative stable states in a saline activated sludge microbial community over 9 years.</title>
        <authorList>
            <person name="Wang Y."/>
            <person name="Ye J."/>
            <person name="Ju F."/>
            <person name="Liu L."/>
            <person name="Boyd J.A."/>
            <person name="Deng Y."/>
            <person name="Parks D.H."/>
            <person name="Jiang X."/>
            <person name="Yin X."/>
            <person name="Woodcroft B.J."/>
            <person name="Tyson G.W."/>
            <person name="Hugenholtz P."/>
            <person name="Polz M.F."/>
            <person name="Zhang T."/>
        </authorList>
    </citation>
    <scope>NUCLEOTIDE SEQUENCE</scope>
    <source>
        <strain evidence="10">HKST-UBA80</strain>
    </source>
</reference>
<evidence type="ECO:0000256" key="5">
    <source>
        <dbReference type="ARBA" id="ARBA00022781"/>
    </source>
</evidence>
<dbReference type="GO" id="GO:0046933">
    <property type="term" value="F:proton-transporting ATP synthase activity, rotational mechanism"/>
    <property type="evidence" value="ECO:0007669"/>
    <property type="project" value="InterPro"/>
</dbReference>
<comment type="function">
    <text evidence="1">Produces ATP from ADP in the presence of a proton gradient across the membrane. The gamma chain is believed to be important in regulating ATPase activity and the flow of protons through the CF(0) complex.</text>
</comment>
<evidence type="ECO:0000313" key="10">
    <source>
        <dbReference type="EMBL" id="MCA9302002.1"/>
    </source>
</evidence>
<evidence type="ECO:0000313" key="11">
    <source>
        <dbReference type="Proteomes" id="UP000714817"/>
    </source>
</evidence>
<dbReference type="AlphaFoldDB" id="A0A955DZT7"/>
<dbReference type="Gene3D" id="3.40.1380.10">
    <property type="match status" value="1"/>
</dbReference>
<evidence type="ECO:0000256" key="2">
    <source>
        <dbReference type="ARBA" id="ARBA00004170"/>
    </source>
</evidence>
<evidence type="ECO:0000256" key="8">
    <source>
        <dbReference type="ARBA" id="ARBA00023196"/>
    </source>
</evidence>
<dbReference type="Pfam" id="PF00231">
    <property type="entry name" value="ATP-synt"/>
    <property type="match status" value="1"/>
</dbReference>